<gene>
    <name evidence="1" type="ORF">DRB17_03170</name>
</gene>
<dbReference type="InterPro" id="IPR024532">
    <property type="entry name" value="DUF3830"/>
</dbReference>
<accession>A0A369TH39</accession>
<reference evidence="1 2" key="1">
    <citation type="submission" date="2018-07" db="EMBL/GenBank/DDBJ databases">
        <title>Venubactetium sediminum gen. nov., sp. nov., isolated from a marine solar saltern.</title>
        <authorList>
            <person name="Wang S."/>
        </authorList>
    </citation>
    <scope>NUCLEOTIDE SEQUENCE [LARGE SCALE GENOMIC DNA]</scope>
    <source>
        <strain evidence="1 2">WD2A32</strain>
    </source>
</reference>
<sequence length="158" mass="17854">MSEQGPDFLRVGLRRRGVSVRLKLRWDRSPRTCAAVCRRLPVEDQIWHAKYASNEVYALLPAWEADPPLEWACAYPGPGDLMYIPHPPGLLAKDEGARLVDLAYFYERGNNLYGPFGPAIGSIFATMTSVEDVEAMAEACHDVWFNGLKDERLFIEPE</sequence>
<dbReference type="EMBL" id="QPMH01000002">
    <property type="protein sequence ID" value="RDD63457.1"/>
    <property type="molecule type" value="Genomic_DNA"/>
</dbReference>
<dbReference type="RefSeq" id="WP_114580711.1">
    <property type="nucleotide sequence ID" value="NZ_QPMH01000002.1"/>
</dbReference>
<dbReference type="Pfam" id="PF12903">
    <property type="entry name" value="DUF3830"/>
    <property type="match status" value="1"/>
</dbReference>
<dbReference type="Gene3D" id="2.40.100.20">
    <property type="match status" value="1"/>
</dbReference>
<name>A0A369TH39_9PROT</name>
<protein>
    <submittedName>
        <fullName evidence="1">DUF3830 family protein</fullName>
    </submittedName>
</protein>
<dbReference type="AlphaFoldDB" id="A0A369TH39"/>
<keyword evidence="2" id="KW-1185">Reference proteome</keyword>
<comment type="caution">
    <text evidence="1">The sequence shown here is derived from an EMBL/GenBank/DDBJ whole genome shotgun (WGS) entry which is preliminary data.</text>
</comment>
<proteinExistence type="predicted"/>
<evidence type="ECO:0000313" key="1">
    <source>
        <dbReference type="EMBL" id="RDD63457.1"/>
    </source>
</evidence>
<dbReference type="Proteomes" id="UP000253941">
    <property type="component" value="Unassembled WGS sequence"/>
</dbReference>
<organism evidence="1 2">
    <name type="scientific">Ferruginivarius sediminum</name>
    <dbReference type="NCBI Taxonomy" id="2661937"/>
    <lineage>
        <taxon>Bacteria</taxon>
        <taxon>Pseudomonadati</taxon>
        <taxon>Pseudomonadota</taxon>
        <taxon>Alphaproteobacteria</taxon>
        <taxon>Rhodospirillales</taxon>
        <taxon>Rhodospirillaceae</taxon>
        <taxon>Ferruginivarius</taxon>
    </lineage>
</organism>
<evidence type="ECO:0000313" key="2">
    <source>
        <dbReference type="Proteomes" id="UP000253941"/>
    </source>
</evidence>